<keyword evidence="6 13" id="KW-0479">Metal-binding</keyword>
<keyword evidence="5 13" id="KW-0436">Ligase</keyword>
<keyword evidence="10 13" id="KW-0648">Protein biosynthesis</keyword>
<dbReference type="FunFam" id="3.30.930.10:FF:000003">
    <property type="entry name" value="Phenylalanine--tRNA ligase alpha subunit"/>
    <property type="match status" value="1"/>
</dbReference>
<evidence type="ECO:0000256" key="4">
    <source>
        <dbReference type="ARBA" id="ARBA00022490"/>
    </source>
</evidence>
<dbReference type="SUPFAM" id="SSF46589">
    <property type="entry name" value="tRNA-binding arm"/>
    <property type="match status" value="1"/>
</dbReference>
<dbReference type="GO" id="GO:0004826">
    <property type="term" value="F:phenylalanine-tRNA ligase activity"/>
    <property type="evidence" value="ECO:0007669"/>
    <property type="project" value="UniProtKB-UniRule"/>
</dbReference>
<evidence type="ECO:0000256" key="3">
    <source>
        <dbReference type="ARBA" id="ARBA00011209"/>
    </source>
</evidence>
<feature type="binding site" evidence="13">
    <location>
        <position position="254"/>
    </location>
    <ligand>
        <name>Mg(2+)</name>
        <dbReference type="ChEBI" id="CHEBI:18420"/>
        <note>shared with beta subunit</note>
    </ligand>
</feature>
<comment type="similarity">
    <text evidence="2 13">Belongs to the class-II aminoacyl-tRNA synthetase family. Phe-tRNA synthetase alpha subunit type 1 subfamily.</text>
</comment>
<dbReference type="EC" id="6.1.1.20" evidence="13"/>
<sequence>MNNDELKKASEFEEEIEKSSSLDELNNIRVKYVGKKGIISLLNKVVSTLSPEERPKMGETIQNLRNNFEAKFAEKSNRIKKALKDAALSQEYIDVTLSPYPFNKGSLHPVKKIYDEIVDVFTAAGYSVAQGPEIEDDFHNFEALNLPKTHPARDMQDTFYIDENNIVLRTHTSPVQVRVMESQKPPIKIIAPGAVYRCDYDQTHSPMFHQVEGLVVDKGITMADLKGTLKLFISRIFGDDLDVRLRPSFFPFTEPSAEVDMGCVHCRGKGCRMCKGTGWIEIAGCGMVNPAVFKHVGIDPEIYSGFAFGMGIERIALLKYGIDDIRLFYENSLKFLKQF</sequence>
<evidence type="ECO:0000256" key="11">
    <source>
        <dbReference type="ARBA" id="ARBA00023146"/>
    </source>
</evidence>
<dbReference type="Proteomes" id="UP000824176">
    <property type="component" value="Unassembled WGS sequence"/>
</dbReference>
<protein>
    <recommendedName>
        <fullName evidence="13">Phenylalanine--tRNA ligase alpha subunit</fullName>
        <ecNumber evidence="13">6.1.1.20</ecNumber>
    </recommendedName>
    <alternativeName>
        <fullName evidence="13">Phenylalanyl-tRNA synthetase alpha subunit</fullName>
        <shortName evidence="13">PheRS</shortName>
    </alternativeName>
</protein>
<proteinExistence type="inferred from homology"/>
<organism evidence="15 16">
    <name type="scientific">Candidatus Mucispirillum faecigallinarum</name>
    <dbReference type="NCBI Taxonomy" id="2838699"/>
    <lineage>
        <taxon>Bacteria</taxon>
        <taxon>Pseudomonadati</taxon>
        <taxon>Deferribacterota</taxon>
        <taxon>Deferribacteres</taxon>
        <taxon>Deferribacterales</taxon>
        <taxon>Mucispirillaceae</taxon>
        <taxon>Mucispirillum</taxon>
    </lineage>
</organism>
<evidence type="ECO:0000256" key="6">
    <source>
        <dbReference type="ARBA" id="ARBA00022723"/>
    </source>
</evidence>
<comment type="caution">
    <text evidence="15">The sequence shown here is derived from an EMBL/GenBank/DDBJ whole genome shotgun (WGS) entry which is preliminary data.</text>
</comment>
<evidence type="ECO:0000259" key="14">
    <source>
        <dbReference type="PROSITE" id="PS50862"/>
    </source>
</evidence>
<dbReference type="PROSITE" id="PS50862">
    <property type="entry name" value="AA_TRNA_LIGASE_II"/>
    <property type="match status" value="1"/>
</dbReference>
<evidence type="ECO:0000256" key="5">
    <source>
        <dbReference type="ARBA" id="ARBA00022598"/>
    </source>
</evidence>
<dbReference type="HAMAP" id="MF_00281">
    <property type="entry name" value="Phe_tRNA_synth_alpha1"/>
    <property type="match status" value="1"/>
</dbReference>
<gene>
    <name evidence="13 15" type="primary">pheS</name>
    <name evidence="15" type="ORF">H9804_07455</name>
</gene>
<evidence type="ECO:0000256" key="9">
    <source>
        <dbReference type="ARBA" id="ARBA00022842"/>
    </source>
</evidence>
<evidence type="ECO:0000256" key="7">
    <source>
        <dbReference type="ARBA" id="ARBA00022741"/>
    </source>
</evidence>
<reference evidence="15" key="1">
    <citation type="journal article" date="2021" name="PeerJ">
        <title>Extensive microbial diversity within the chicken gut microbiome revealed by metagenomics and culture.</title>
        <authorList>
            <person name="Gilroy R."/>
            <person name="Ravi A."/>
            <person name="Getino M."/>
            <person name="Pursley I."/>
            <person name="Horton D.L."/>
            <person name="Alikhan N.F."/>
            <person name="Baker D."/>
            <person name="Gharbi K."/>
            <person name="Hall N."/>
            <person name="Watson M."/>
            <person name="Adriaenssens E.M."/>
            <person name="Foster-Nyarko E."/>
            <person name="Jarju S."/>
            <person name="Secka A."/>
            <person name="Antonio M."/>
            <person name="Oren A."/>
            <person name="Chaudhuri R.R."/>
            <person name="La Ragione R."/>
            <person name="Hildebrand F."/>
            <person name="Pallen M.J."/>
        </authorList>
    </citation>
    <scope>NUCLEOTIDE SEQUENCE</scope>
    <source>
        <strain evidence="15">ChiW4-1371</strain>
    </source>
</reference>
<dbReference type="GO" id="GO:0000049">
    <property type="term" value="F:tRNA binding"/>
    <property type="evidence" value="ECO:0007669"/>
    <property type="project" value="InterPro"/>
</dbReference>
<keyword evidence="8 13" id="KW-0067">ATP-binding</keyword>
<reference evidence="15" key="2">
    <citation type="submission" date="2021-04" db="EMBL/GenBank/DDBJ databases">
        <authorList>
            <person name="Gilroy R."/>
        </authorList>
    </citation>
    <scope>NUCLEOTIDE SEQUENCE</scope>
    <source>
        <strain evidence="15">ChiW4-1371</strain>
    </source>
</reference>
<dbReference type="GO" id="GO:0005524">
    <property type="term" value="F:ATP binding"/>
    <property type="evidence" value="ECO:0007669"/>
    <property type="project" value="UniProtKB-UniRule"/>
</dbReference>
<dbReference type="InterPro" id="IPR004188">
    <property type="entry name" value="Phe-tRNA_ligase_II_N"/>
</dbReference>
<keyword evidence="4 13" id="KW-0963">Cytoplasm</keyword>
<dbReference type="InterPro" id="IPR022911">
    <property type="entry name" value="Phe_tRNA_ligase_alpha1_bac"/>
</dbReference>
<dbReference type="Pfam" id="PF02912">
    <property type="entry name" value="Phe_tRNA-synt_N"/>
    <property type="match status" value="1"/>
</dbReference>
<dbReference type="SUPFAM" id="SSF55681">
    <property type="entry name" value="Class II aaRS and biotin synthetases"/>
    <property type="match status" value="1"/>
</dbReference>
<evidence type="ECO:0000256" key="13">
    <source>
        <dbReference type="HAMAP-Rule" id="MF_00281"/>
    </source>
</evidence>
<dbReference type="PANTHER" id="PTHR11538">
    <property type="entry name" value="PHENYLALANYL-TRNA SYNTHETASE"/>
    <property type="match status" value="1"/>
</dbReference>
<comment type="subunit">
    <text evidence="3 13">Tetramer of two alpha and two beta subunits.</text>
</comment>
<dbReference type="EMBL" id="DXAQ01000115">
    <property type="protein sequence ID" value="HIZ89766.1"/>
    <property type="molecule type" value="Genomic_DNA"/>
</dbReference>
<dbReference type="GO" id="GO:0005737">
    <property type="term" value="C:cytoplasm"/>
    <property type="evidence" value="ECO:0007669"/>
    <property type="project" value="UniProtKB-SubCell"/>
</dbReference>
<dbReference type="InterPro" id="IPR004529">
    <property type="entry name" value="Phe-tRNA-synth_IIc_asu"/>
</dbReference>
<name>A0A9D2KC40_9BACT</name>
<dbReference type="NCBIfam" id="TIGR00468">
    <property type="entry name" value="pheS"/>
    <property type="match status" value="1"/>
</dbReference>
<dbReference type="GO" id="GO:0006432">
    <property type="term" value="P:phenylalanyl-tRNA aminoacylation"/>
    <property type="evidence" value="ECO:0007669"/>
    <property type="project" value="UniProtKB-UniRule"/>
</dbReference>
<keyword evidence="11 13" id="KW-0030">Aminoacyl-tRNA synthetase</keyword>
<dbReference type="PANTHER" id="PTHR11538:SF41">
    <property type="entry name" value="PHENYLALANINE--TRNA LIGASE, MITOCHONDRIAL"/>
    <property type="match status" value="1"/>
</dbReference>
<evidence type="ECO:0000256" key="10">
    <source>
        <dbReference type="ARBA" id="ARBA00022917"/>
    </source>
</evidence>
<evidence type="ECO:0000313" key="15">
    <source>
        <dbReference type="EMBL" id="HIZ89766.1"/>
    </source>
</evidence>
<comment type="subcellular location">
    <subcellularLocation>
        <location evidence="1 13">Cytoplasm</location>
    </subcellularLocation>
</comment>
<dbReference type="InterPro" id="IPR002319">
    <property type="entry name" value="Phenylalanyl-tRNA_Synthase"/>
</dbReference>
<accession>A0A9D2KC40</accession>
<dbReference type="Gene3D" id="3.30.930.10">
    <property type="entry name" value="Bira Bifunctional Protein, Domain 2"/>
    <property type="match status" value="1"/>
</dbReference>
<keyword evidence="7 13" id="KW-0547">Nucleotide-binding</keyword>
<comment type="catalytic activity">
    <reaction evidence="12 13">
        <text>tRNA(Phe) + L-phenylalanine + ATP = L-phenylalanyl-tRNA(Phe) + AMP + diphosphate + H(+)</text>
        <dbReference type="Rhea" id="RHEA:19413"/>
        <dbReference type="Rhea" id="RHEA-COMP:9668"/>
        <dbReference type="Rhea" id="RHEA-COMP:9699"/>
        <dbReference type="ChEBI" id="CHEBI:15378"/>
        <dbReference type="ChEBI" id="CHEBI:30616"/>
        <dbReference type="ChEBI" id="CHEBI:33019"/>
        <dbReference type="ChEBI" id="CHEBI:58095"/>
        <dbReference type="ChEBI" id="CHEBI:78442"/>
        <dbReference type="ChEBI" id="CHEBI:78531"/>
        <dbReference type="ChEBI" id="CHEBI:456215"/>
        <dbReference type="EC" id="6.1.1.20"/>
    </reaction>
</comment>
<evidence type="ECO:0000256" key="12">
    <source>
        <dbReference type="ARBA" id="ARBA00049255"/>
    </source>
</evidence>
<dbReference type="AlphaFoldDB" id="A0A9D2KC40"/>
<feature type="domain" description="Aminoacyl-transfer RNA synthetases class-II family profile" evidence="14">
    <location>
        <begin position="112"/>
        <end position="318"/>
    </location>
</feature>
<dbReference type="InterPro" id="IPR006195">
    <property type="entry name" value="aa-tRNA-synth_II"/>
</dbReference>
<evidence type="ECO:0000313" key="16">
    <source>
        <dbReference type="Proteomes" id="UP000824176"/>
    </source>
</evidence>
<evidence type="ECO:0000256" key="2">
    <source>
        <dbReference type="ARBA" id="ARBA00010207"/>
    </source>
</evidence>
<dbReference type="InterPro" id="IPR045864">
    <property type="entry name" value="aa-tRNA-synth_II/BPL/LPL"/>
</dbReference>
<dbReference type="Pfam" id="PF01409">
    <property type="entry name" value="tRNA-synt_2d"/>
    <property type="match status" value="1"/>
</dbReference>
<dbReference type="InterPro" id="IPR010978">
    <property type="entry name" value="tRNA-bd_arm"/>
</dbReference>
<comment type="cofactor">
    <cofactor evidence="13">
        <name>Mg(2+)</name>
        <dbReference type="ChEBI" id="CHEBI:18420"/>
    </cofactor>
    <text evidence="13">Binds 2 magnesium ions per tetramer.</text>
</comment>
<dbReference type="GO" id="GO:0000287">
    <property type="term" value="F:magnesium ion binding"/>
    <property type="evidence" value="ECO:0007669"/>
    <property type="project" value="UniProtKB-UniRule"/>
</dbReference>
<evidence type="ECO:0000256" key="8">
    <source>
        <dbReference type="ARBA" id="ARBA00022840"/>
    </source>
</evidence>
<dbReference type="CDD" id="cd00496">
    <property type="entry name" value="PheRS_alpha_core"/>
    <property type="match status" value="1"/>
</dbReference>
<keyword evidence="9 13" id="KW-0460">Magnesium</keyword>
<evidence type="ECO:0000256" key="1">
    <source>
        <dbReference type="ARBA" id="ARBA00004496"/>
    </source>
</evidence>